<dbReference type="EMBL" id="BAAAXF010000036">
    <property type="protein sequence ID" value="GAA3498067.1"/>
    <property type="molecule type" value="Genomic_DNA"/>
</dbReference>
<protein>
    <submittedName>
        <fullName evidence="1">Uncharacterized protein</fullName>
    </submittedName>
</protein>
<dbReference type="Proteomes" id="UP001501455">
    <property type="component" value="Unassembled WGS sequence"/>
</dbReference>
<name>A0ABP6TS06_9ACTN</name>
<comment type="caution">
    <text evidence="1">The sequence shown here is derived from an EMBL/GenBank/DDBJ whole genome shotgun (WGS) entry which is preliminary data.</text>
</comment>
<accession>A0ABP6TS06</accession>
<keyword evidence="2" id="KW-1185">Reference proteome</keyword>
<reference evidence="2" key="1">
    <citation type="journal article" date="2019" name="Int. J. Syst. Evol. Microbiol.">
        <title>The Global Catalogue of Microorganisms (GCM) 10K type strain sequencing project: providing services to taxonomists for standard genome sequencing and annotation.</title>
        <authorList>
            <consortium name="The Broad Institute Genomics Platform"/>
            <consortium name="The Broad Institute Genome Sequencing Center for Infectious Disease"/>
            <person name="Wu L."/>
            <person name="Ma J."/>
        </authorList>
    </citation>
    <scope>NUCLEOTIDE SEQUENCE [LARGE SCALE GENOMIC DNA]</scope>
    <source>
        <strain evidence="2">JCM 4816</strain>
    </source>
</reference>
<organism evidence="1 2">
    <name type="scientific">Streptomyces prasinosporus</name>
    <dbReference type="NCBI Taxonomy" id="68256"/>
    <lineage>
        <taxon>Bacteria</taxon>
        <taxon>Bacillati</taxon>
        <taxon>Actinomycetota</taxon>
        <taxon>Actinomycetes</taxon>
        <taxon>Kitasatosporales</taxon>
        <taxon>Streptomycetaceae</taxon>
        <taxon>Streptomyces</taxon>
        <taxon>Streptomyces albogriseolus group</taxon>
    </lineage>
</organism>
<evidence type="ECO:0000313" key="2">
    <source>
        <dbReference type="Proteomes" id="UP001501455"/>
    </source>
</evidence>
<sequence length="94" mass="9197">MPAGARSLVLGREVGVVPEVVEVFVSHVAVDSSGRRAGRWSAGATRRPAGACSGRRTAVGECAGIGPVTCGAAGTPVLLSVTPASGEGRAEAGV</sequence>
<proteinExistence type="predicted"/>
<gene>
    <name evidence="1" type="ORF">GCM10019016_051700</name>
</gene>
<evidence type="ECO:0000313" key="1">
    <source>
        <dbReference type="EMBL" id="GAA3498067.1"/>
    </source>
</evidence>